<accession>A0A424YEB1</accession>
<dbReference type="InterPro" id="IPR006367">
    <property type="entry name" value="Sirohaem_synthase_N"/>
</dbReference>
<protein>
    <recommendedName>
        <fullName evidence="2">precorrin-2 dehydrogenase</fullName>
        <ecNumber evidence="2">1.3.1.76</ecNumber>
    </recommendedName>
</protein>
<dbReference type="EMBL" id="QZAA01000142">
    <property type="protein sequence ID" value="RQD75803.1"/>
    <property type="molecule type" value="Genomic_DNA"/>
</dbReference>
<dbReference type="Pfam" id="PF13241">
    <property type="entry name" value="NAD_binding_7"/>
    <property type="match status" value="1"/>
</dbReference>
<evidence type="ECO:0000256" key="1">
    <source>
        <dbReference type="ARBA" id="ARBA00005010"/>
    </source>
</evidence>
<evidence type="ECO:0000256" key="6">
    <source>
        <dbReference type="ARBA" id="ARBA00047561"/>
    </source>
</evidence>
<dbReference type="GO" id="GO:0019354">
    <property type="term" value="P:siroheme biosynthetic process"/>
    <property type="evidence" value="ECO:0007669"/>
    <property type="project" value="UniProtKB-UniPathway"/>
</dbReference>
<comment type="pathway">
    <text evidence="1">Porphyrin-containing compound metabolism; siroheme biosynthesis; sirohydrochlorin from precorrin-2: step 1/1.</text>
</comment>
<keyword evidence="3" id="KW-0560">Oxidoreductase</keyword>
<name>A0A424YEB1_9FIRM</name>
<evidence type="ECO:0000313" key="8">
    <source>
        <dbReference type="EMBL" id="RQD75803.1"/>
    </source>
</evidence>
<dbReference type="EC" id="1.3.1.76" evidence="2"/>
<evidence type="ECO:0000256" key="2">
    <source>
        <dbReference type="ARBA" id="ARBA00012400"/>
    </source>
</evidence>
<keyword evidence="4" id="KW-0520">NAD</keyword>
<organism evidence="8 9">
    <name type="scientific">Candidatus Syntrophonatronum acetioxidans</name>
    <dbReference type="NCBI Taxonomy" id="1795816"/>
    <lineage>
        <taxon>Bacteria</taxon>
        <taxon>Bacillati</taxon>
        <taxon>Bacillota</taxon>
        <taxon>Clostridia</taxon>
        <taxon>Eubacteriales</taxon>
        <taxon>Syntrophomonadaceae</taxon>
        <taxon>Candidatus Syntrophonatronum</taxon>
    </lineage>
</organism>
<keyword evidence="5" id="KW-0627">Porphyrin biosynthesis</keyword>
<dbReference type="GO" id="GO:0043115">
    <property type="term" value="F:precorrin-2 dehydrogenase activity"/>
    <property type="evidence" value="ECO:0007669"/>
    <property type="project" value="UniProtKB-EC"/>
</dbReference>
<dbReference type="InterPro" id="IPR036291">
    <property type="entry name" value="NAD(P)-bd_dom_sf"/>
</dbReference>
<sequence>MGSFYPLSLDIEGRKVLVVGGGKVALRKVETLLSFNARVHLVSPEALPSLEEMADKGEIVFHREKYRRAFLKGAMLAIGATGDQQVNREVARDARRENIPVNVIDNPDSCTFLVPAVVKRGSLTISISTEGKSPALAAQVRKELESNYGKEYQVFLDYLGKVRNRVINEVSDPDRRREIFVEMSDPALVKLVKGDDLSLLEKKFEEVLNRILGE</sequence>
<comment type="catalytic activity">
    <reaction evidence="6">
        <text>precorrin-2 + NAD(+) = sirohydrochlorin + NADH + 2 H(+)</text>
        <dbReference type="Rhea" id="RHEA:15613"/>
        <dbReference type="ChEBI" id="CHEBI:15378"/>
        <dbReference type="ChEBI" id="CHEBI:57540"/>
        <dbReference type="ChEBI" id="CHEBI:57945"/>
        <dbReference type="ChEBI" id="CHEBI:58351"/>
        <dbReference type="ChEBI" id="CHEBI:58827"/>
        <dbReference type="EC" id="1.3.1.76"/>
    </reaction>
</comment>
<dbReference type="SUPFAM" id="SSF51735">
    <property type="entry name" value="NAD(P)-binding Rossmann-fold domains"/>
    <property type="match status" value="1"/>
</dbReference>
<evidence type="ECO:0000256" key="5">
    <source>
        <dbReference type="ARBA" id="ARBA00023244"/>
    </source>
</evidence>
<dbReference type="InterPro" id="IPR042518">
    <property type="entry name" value="SirC_C"/>
</dbReference>
<dbReference type="InterPro" id="IPR028161">
    <property type="entry name" value="Met8-like"/>
</dbReference>
<dbReference type="SUPFAM" id="SSF75615">
    <property type="entry name" value="Siroheme synthase middle domains-like"/>
    <property type="match status" value="1"/>
</dbReference>
<evidence type="ECO:0000256" key="4">
    <source>
        <dbReference type="ARBA" id="ARBA00023027"/>
    </source>
</evidence>
<reference evidence="8 9" key="1">
    <citation type="submission" date="2018-08" db="EMBL/GenBank/DDBJ databases">
        <title>The metabolism and importance of syntrophic acetate oxidation coupled to methane or sulfide production in haloalkaline environments.</title>
        <authorList>
            <person name="Timmers P.H.A."/>
            <person name="Vavourakis C.D."/>
            <person name="Sorokin D.Y."/>
            <person name="Sinninghe Damste J.S."/>
            <person name="Muyzer G."/>
            <person name="Stams A.J.M."/>
            <person name="Plugge C.M."/>
        </authorList>
    </citation>
    <scope>NUCLEOTIDE SEQUENCE [LARGE SCALE GENOMIC DNA]</scope>
    <source>
        <strain evidence="8">MSAO_Bac1</strain>
    </source>
</reference>
<dbReference type="NCBIfam" id="TIGR01470">
    <property type="entry name" value="cysG_Nterm"/>
    <property type="match status" value="1"/>
</dbReference>
<proteinExistence type="predicted"/>
<dbReference type="Gene3D" id="3.40.50.720">
    <property type="entry name" value="NAD(P)-binding Rossmann-like Domain"/>
    <property type="match status" value="1"/>
</dbReference>
<dbReference type="Proteomes" id="UP000285138">
    <property type="component" value="Unassembled WGS sequence"/>
</dbReference>
<feature type="domain" description="Siroheme synthase central" evidence="7">
    <location>
        <begin position="120"/>
        <end position="146"/>
    </location>
</feature>
<dbReference type="PANTHER" id="PTHR35330">
    <property type="entry name" value="SIROHEME BIOSYNTHESIS PROTEIN MET8"/>
    <property type="match status" value="1"/>
</dbReference>
<dbReference type="PANTHER" id="PTHR35330:SF1">
    <property type="entry name" value="SIROHEME BIOSYNTHESIS PROTEIN MET8"/>
    <property type="match status" value="1"/>
</dbReference>
<evidence type="ECO:0000313" key="9">
    <source>
        <dbReference type="Proteomes" id="UP000285138"/>
    </source>
</evidence>
<gene>
    <name evidence="8" type="ORF">D5R97_05515</name>
</gene>
<dbReference type="AlphaFoldDB" id="A0A424YEB1"/>
<dbReference type="UniPathway" id="UPA00262">
    <property type="reaction ID" value="UER00222"/>
</dbReference>
<dbReference type="GO" id="GO:0004325">
    <property type="term" value="F:ferrochelatase activity"/>
    <property type="evidence" value="ECO:0007669"/>
    <property type="project" value="InterPro"/>
</dbReference>
<dbReference type="InterPro" id="IPR028281">
    <property type="entry name" value="Sirohaem_synthase_central"/>
</dbReference>
<dbReference type="Pfam" id="PF14824">
    <property type="entry name" value="Sirohm_synth_M"/>
    <property type="match status" value="1"/>
</dbReference>
<comment type="caution">
    <text evidence="8">The sequence shown here is derived from an EMBL/GenBank/DDBJ whole genome shotgun (WGS) entry which is preliminary data.</text>
</comment>
<dbReference type="Gene3D" id="1.10.8.610">
    <property type="entry name" value="SirC, precorrin-2 dehydrogenase, C-terminal helical domain-like"/>
    <property type="match status" value="1"/>
</dbReference>
<evidence type="ECO:0000256" key="3">
    <source>
        <dbReference type="ARBA" id="ARBA00023002"/>
    </source>
</evidence>
<evidence type="ECO:0000259" key="7">
    <source>
        <dbReference type="Pfam" id="PF14824"/>
    </source>
</evidence>